<dbReference type="Proteomes" id="UP001497623">
    <property type="component" value="Unassembled WGS sequence"/>
</dbReference>
<dbReference type="Pfam" id="PF25496">
    <property type="entry name" value="URGCP"/>
    <property type="match status" value="1"/>
</dbReference>
<evidence type="ECO:0000313" key="5">
    <source>
        <dbReference type="Proteomes" id="UP001497623"/>
    </source>
</evidence>
<evidence type="ECO:0000313" key="4">
    <source>
        <dbReference type="EMBL" id="CAL4065528.1"/>
    </source>
</evidence>
<dbReference type="InterPro" id="IPR027417">
    <property type="entry name" value="P-loop_NTPase"/>
</dbReference>
<feature type="region of interest" description="Disordered" evidence="2">
    <location>
        <begin position="1"/>
        <end position="20"/>
    </location>
</feature>
<dbReference type="SUPFAM" id="SSF52540">
    <property type="entry name" value="P-loop containing nucleoside triphosphate hydrolases"/>
    <property type="match status" value="1"/>
</dbReference>
<dbReference type="Pfam" id="PF25683">
    <property type="entry name" value="URGCP_GTPase"/>
    <property type="match status" value="1"/>
</dbReference>
<reference evidence="4 5" key="1">
    <citation type="submission" date="2024-05" db="EMBL/GenBank/DDBJ databases">
        <authorList>
            <person name="Wallberg A."/>
        </authorList>
    </citation>
    <scope>NUCLEOTIDE SEQUENCE [LARGE SCALE GENOMIC DNA]</scope>
</reference>
<evidence type="ECO:0000256" key="1">
    <source>
        <dbReference type="ARBA" id="ARBA00006828"/>
    </source>
</evidence>
<gene>
    <name evidence="4" type="ORF">MNOR_LOCUS4856</name>
</gene>
<comment type="caution">
    <text evidence="4">The sequence shown here is derived from an EMBL/GenBank/DDBJ whole genome shotgun (WGS) entry which is preliminary data.</text>
</comment>
<feature type="compositionally biased region" description="Basic and acidic residues" evidence="2">
    <location>
        <begin position="36"/>
        <end position="51"/>
    </location>
</feature>
<dbReference type="PANTHER" id="PTHR14819:SF5">
    <property type="entry name" value="INTERFERON-INDUCED VERY LARGE GTPASE 1"/>
    <property type="match status" value="1"/>
</dbReference>
<dbReference type="InterPro" id="IPR057365">
    <property type="entry name" value="URGCP"/>
</dbReference>
<dbReference type="PANTHER" id="PTHR14819">
    <property type="entry name" value="GTP-BINDING"/>
    <property type="match status" value="1"/>
</dbReference>
<dbReference type="PROSITE" id="PS51717">
    <property type="entry name" value="G_VLIG"/>
    <property type="match status" value="1"/>
</dbReference>
<accession>A0AAV2PXH8</accession>
<evidence type="ECO:0000259" key="3">
    <source>
        <dbReference type="PROSITE" id="PS51717"/>
    </source>
</evidence>
<keyword evidence="5" id="KW-1185">Reference proteome</keyword>
<feature type="compositionally biased region" description="Polar residues" evidence="2">
    <location>
        <begin position="1"/>
        <end position="11"/>
    </location>
</feature>
<feature type="domain" description="VLIG-type G" evidence="3">
    <location>
        <begin position="689"/>
        <end position="933"/>
    </location>
</feature>
<organism evidence="4 5">
    <name type="scientific">Meganyctiphanes norvegica</name>
    <name type="common">Northern krill</name>
    <name type="synonym">Thysanopoda norvegica</name>
    <dbReference type="NCBI Taxonomy" id="48144"/>
    <lineage>
        <taxon>Eukaryota</taxon>
        <taxon>Metazoa</taxon>
        <taxon>Ecdysozoa</taxon>
        <taxon>Arthropoda</taxon>
        <taxon>Crustacea</taxon>
        <taxon>Multicrustacea</taxon>
        <taxon>Malacostraca</taxon>
        <taxon>Eumalacostraca</taxon>
        <taxon>Eucarida</taxon>
        <taxon>Euphausiacea</taxon>
        <taxon>Euphausiidae</taxon>
        <taxon>Meganyctiphanes</taxon>
    </lineage>
</organism>
<dbReference type="GO" id="GO:0005525">
    <property type="term" value="F:GTP binding"/>
    <property type="evidence" value="ECO:0007669"/>
    <property type="project" value="InterPro"/>
</dbReference>
<dbReference type="InterPro" id="IPR030383">
    <property type="entry name" value="G_VLIG_dom"/>
</dbReference>
<protein>
    <recommendedName>
        <fullName evidence="3">VLIG-type G domain-containing protein</fullName>
    </recommendedName>
</protein>
<name>A0AAV2PXH8_MEGNR</name>
<feature type="region of interest" description="Disordered" evidence="2">
    <location>
        <begin position="34"/>
        <end position="53"/>
    </location>
</feature>
<dbReference type="InterPro" id="IPR052986">
    <property type="entry name" value="VLIG_GTPase"/>
</dbReference>
<sequence>MGNNGSSQDSTEPAAEEDVSAPMAAAAIVTLLATRDTPERAPPEDPSEKNYESISFNRRLKDLSIEELAHLRFGIKDMLSVSSSSIKYEELKTLREKILFVISRIVIGDCAPHNMLLCTNKNQEAEDSGQVIENSDDDNDDDDNLFSMIMGNSEDLQKIMQNELHPLDVIVIIMNCCDNFLKQMLIKKMLMCQVAIPLVYPNLLNNEQMFLLWALRHLNLEWTENHTGVHKDNPVDYPMAIVSAIRIGDLSKSKSSILNGVLCNQSNNPFYHKDCDGGHISRKLSNGVVELAWYLPGSRNDDSFDSIWTLANLRGDALDFSSNFDLLNKVSSIMLIFLTKENVCNSFEILEKLSTSSQELIFVFLDVVSPVTERNKKQIEDNFKKLMTLMKNKKNIYVRETVKGIKKSGAALHREIRNSIKEILNGTKTGNNKEKLTMKEVSNIVKDFGVNIDENTEHCRRGKELADFVINILDTSSNEDRNNILPLHGELWLEWSMLSKQHARRVGAEGATPDAFEFEIYQKKRKCREKQFRIVRKLVTEIEKLPQFKKQNQEVVDYFLEWMKFNLDVKSNKMLPKFLSNYHQLWDDIQKKMVKEEKDFGILTNLEKQISDASFGLEHFMREIGQLYEASFNQIKTEYYESLMNNLSMCAADLLIAGFPLEIMDGDACHMPTIWLEAVFDALTQKLNDEKVYVISVLGIQSSGKSTLLNTMFGFNFAVSAGRCTKGVFAQLVSVDEHLAKDLGFKHILVLDTEGIRATELGNHKRWHDNEIATLVIAMGDVTIVNIKGENMTEIEEILQISVHAFIRMRIANNNTKLKPGCFFVHQNVSDVAASREMFFSYERLKNTLDTISAAAGEHEGAREIKSFNDVIEFDVNQQIWYFPNLWNGEPPMAPISPRYSEKAFDLKKHILKYPSEKNISCLKLSDLKNRMSTLWQAILSEDFVFSFKNHQEIKSFARLEKEILSILSKFRNNVSDKKHCYKNKIDNCEEQKLSSYQLTVNYEMRAYIEECHSIFNKQIENFINIDREKNIMEQWKFGAKQKIVSLNEELVSETETNFNNDFQLCKTKYDQERQIVLYKNDIKEFVGQIVRTNFELEMDDTSLRSMFDEKWKEWIEGLRFREIEDNTNILRDAWKMFRAVYSTHHAIFNKYEPFKENVQSCNLANIIVPIIEETDFTVHPVNNNEEYDMINTPQHFIKSGMNEGMLCFGDNTGIKEIEIYTHVIMKEVDTYLKNIKNQDYEYNFLHIIHEKMSNMIKKFEKEYPQYKLTIWYQVKVFAHILKHTIPHLEEMHSEYLKRQNPKNILAEKYKKQAYEIFKGTYNQNQKENIAANILKDILLKAIHASMKDPLSINITNILKASHTEFQTKEELCRKVMLDLRKEHNFDRYITYIREPKRSLESWVEKYVSDYCMKVDLKGKNIMGKEANEIFSNKQIQLIQCVKKASENNDISFKEWLQKFNHAAEEIIPLSNTLFNIFHMKEVEIKDINYFQTELIKSLEELKTSQEKVLGNWDLKELNNVTKQPHMLICESLLGCMAQCPFCGVICSCTIEHPGKEHTAPRHYPNGLTGAHSVGSKELKLTSCNERVAGDGRFRRAHDQKWCKYNDYKSVNAYYASWSIAADTSLEASLYWKWVFAKFAEQFVEYYSKVGFKKYGNEVKCTKIPPEWKNIKEEEVDQSIRSMFQ</sequence>
<evidence type="ECO:0000256" key="2">
    <source>
        <dbReference type="SAM" id="MobiDB-lite"/>
    </source>
</evidence>
<proteinExistence type="inferred from homology"/>
<dbReference type="EMBL" id="CAXKWB010001806">
    <property type="protein sequence ID" value="CAL4065528.1"/>
    <property type="molecule type" value="Genomic_DNA"/>
</dbReference>
<dbReference type="Gene3D" id="3.40.50.300">
    <property type="entry name" value="P-loop containing nucleotide triphosphate hydrolases"/>
    <property type="match status" value="1"/>
</dbReference>
<comment type="similarity">
    <text evidence="1">Belongs to the TRAFAC class dynamin-like GTPase superfamily. Very large inducible GTPase (VLIG) family.</text>
</comment>